<dbReference type="EMBL" id="CM035424">
    <property type="protein sequence ID" value="KAH7352713.1"/>
    <property type="molecule type" value="Genomic_DNA"/>
</dbReference>
<evidence type="ECO:0000313" key="7">
    <source>
        <dbReference type="EMBL" id="KAH7352713.1"/>
    </source>
</evidence>
<dbReference type="CDD" id="cd16664">
    <property type="entry name" value="RING-Ubox_PUB"/>
    <property type="match status" value="1"/>
</dbReference>
<dbReference type="AlphaFoldDB" id="A0A8T2SPF4"/>
<name>A0A8T2SPF4_CERRI</name>
<evidence type="ECO:0000256" key="5">
    <source>
        <dbReference type="ARBA" id="ARBA00022786"/>
    </source>
</evidence>
<dbReference type="InterPro" id="IPR016024">
    <property type="entry name" value="ARM-type_fold"/>
</dbReference>
<dbReference type="InterPro" id="IPR045210">
    <property type="entry name" value="RING-Ubox_PUB"/>
</dbReference>
<gene>
    <name evidence="7" type="ORF">KP509_19G059800</name>
</gene>
<sequence>MGPLGNSTHMLQISVPKYFLCPISLELMSDPVTLRSGQTFDRSSIQQWLDDGNSTCPVTRMPIDPDQDEPIPNHALRRMIQNWCVQNRACGVERIRTPRQPPSLKDIPNLLEQVRLKYAGTDQDSWSHDRTHLQNGRGDALEKLCMLASDRPKARNLLVRADALPVIFLCLSRSLALVGRTETLPPTEIEDILHLLALLIEEAEIGQTRVSWQPGSPEDVHVLAKVMAGTRTNIDVSRDAALVLSKAEGLVDCMKRISGEISGCMSTAACLLLEASGVPVGQGTFTTPRPSEYHAKAGLDFLLALCKPSSQMQRLATDAGVLNALCNVLRTFHHESPQQHSLTANAVNVIEAALRVWVCLCRCADGRLASWDFLGPVIGVICNVSRKASTYSIHILWLLLKHAPVGAHLARNVVDQGAYSKVMSIAHYHPSPKTRNVANKIINCIMRFVPQSQICIKMH</sequence>
<comment type="caution">
    <text evidence="7">The sequence shown here is derived from an EMBL/GenBank/DDBJ whole genome shotgun (WGS) entry which is preliminary data.</text>
</comment>
<feature type="domain" description="U-box" evidence="6">
    <location>
        <begin position="14"/>
        <end position="90"/>
    </location>
</feature>
<proteinExistence type="predicted"/>
<comment type="pathway">
    <text evidence="2">Protein modification; protein ubiquitination.</text>
</comment>
<keyword evidence="5" id="KW-0833">Ubl conjugation pathway</keyword>
<dbReference type="InterPro" id="IPR058678">
    <property type="entry name" value="ARM_PUB"/>
</dbReference>
<dbReference type="SUPFAM" id="SSF48371">
    <property type="entry name" value="ARM repeat"/>
    <property type="match status" value="1"/>
</dbReference>
<dbReference type="GO" id="GO:0061630">
    <property type="term" value="F:ubiquitin protein ligase activity"/>
    <property type="evidence" value="ECO:0007669"/>
    <property type="project" value="UniProtKB-EC"/>
</dbReference>
<dbReference type="Pfam" id="PF04564">
    <property type="entry name" value="U-box"/>
    <property type="match status" value="1"/>
</dbReference>
<dbReference type="InterPro" id="IPR003613">
    <property type="entry name" value="Ubox_domain"/>
</dbReference>
<evidence type="ECO:0000256" key="3">
    <source>
        <dbReference type="ARBA" id="ARBA00012483"/>
    </source>
</evidence>
<dbReference type="FunFam" id="3.30.40.10:FF:000442">
    <property type="entry name" value="RING-type E3 ubiquitin transferase"/>
    <property type="match status" value="1"/>
</dbReference>
<keyword evidence="8" id="KW-1185">Reference proteome</keyword>
<evidence type="ECO:0000256" key="1">
    <source>
        <dbReference type="ARBA" id="ARBA00000900"/>
    </source>
</evidence>
<organism evidence="7 8">
    <name type="scientific">Ceratopteris richardii</name>
    <name type="common">Triangle waterfern</name>
    <dbReference type="NCBI Taxonomy" id="49495"/>
    <lineage>
        <taxon>Eukaryota</taxon>
        <taxon>Viridiplantae</taxon>
        <taxon>Streptophyta</taxon>
        <taxon>Embryophyta</taxon>
        <taxon>Tracheophyta</taxon>
        <taxon>Polypodiopsida</taxon>
        <taxon>Polypodiidae</taxon>
        <taxon>Polypodiales</taxon>
        <taxon>Pteridineae</taxon>
        <taxon>Pteridaceae</taxon>
        <taxon>Parkerioideae</taxon>
        <taxon>Ceratopteris</taxon>
    </lineage>
</organism>
<dbReference type="OMA" id="ANKIINC"/>
<dbReference type="PANTHER" id="PTHR22849:SF163">
    <property type="entry name" value="U-BOX DOMAIN-CONTAINING PROTEIN"/>
    <property type="match status" value="1"/>
</dbReference>
<dbReference type="OrthoDB" id="10064100at2759"/>
<dbReference type="EC" id="2.3.2.27" evidence="3"/>
<dbReference type="Gene3D" id="1.25.10.10">
    <property type="entry name" value="Leucine-rich Repeat Variant"/>
    <property type="match status" value="1"/>
</dbReference>
<dbReference type="GO" id="GO:0016567">
    <property type="term" value="P:protein ubiquitination"/>
    <property type="evidence" value="ECO:0007669"/>
    <property type="project" value="InterPro"/>
</dbReference>
<dbReference type="SUPFAM" id="SSF57850">
    <property type="entry name" value="RING/U-box"/>
    <property type="match status" value="1"/>
</dbReference>
<evidence type="ECO:0000256" key="2">
    <source>
        <dbReference type="ARBA" id="ARBA00004906"/>
    </source>
</evidence>
<comment type="catalytic activity">
    <reaction evidence="1">
        <text>S-ubiquitinyl-[E2 ubiquitin-conjugating enzyme]-L-cysteine + [acceptor protein]-L-lysine = [E2 ubiquitin-conjugating enzyme]-L-cysteine + N(6)-ubiquitinyl-[acceptor protein]-L-lysine.</text>
        <dbReference type="EC" id="2.3.2.27"/>
    </reaction>
</comment>
<evidence type="ECO:0000259" key="6">
    <source>
        <dbReference type="PROSITE" id="PS51698"/>
    </source>
</evidence>
<dbReference type="Pfam" id="PF25598">
    <property type="entry name" value="ARM_PUB"/>
    <property type="match status" value="1"/>
</dbReference>
<dbReference type="Proteomes" id="UP000825935">
    <property type="component" value="Chromosome 19"/>
</dbReference>
<dbReference type="PANTHER" id="PTHR22849">
    <property type="entry name" value="WDSAM1 PROTEIN"/>
    <property type="match status" value="1"/>
</dbReference>
<dbReference type="SMART" id="SM00504">
    <property type="entry name" value="Ubox"/>
    <property type="match status" value="1"/>
</dbReference>
<evidence type="ECO:0000256" key="4">
    <source>
        <dbReference type="ARBA" id="ARBA00022679"/>
    </source>
</evidence>
<protein>
    <recommendedName>
        <fullName evidence="3">RING-type E3 ubiquitin transferase</fullName>
        <ecNumber evidence="3">2.3.2.27</ecNumber>
    </recommendedName>
</protein>
<keyword evidence="4" id="KW-0808">Transferase</keyword>
<accession>A0A8T2SPF4</accession>
<evidence type="ECO:0000313" key="8">
    <source>
        <dbReference type="Proteomes" id="UP000825935"/>
    </source>
</evidence>
<reference evidence="7" key="1">
    <citation type="submission" date="2021-08" db="EMBL/GenBank/DDBJ databases">
        <title>WGS assembly of Ceratopteris richardii.</title>
        <authorList>
            <person name="Marchant D.B."/>
            <person name="Chen G."/>
            <person name="Jenkins J."/>
            <person name="Shu S."/>
            <person name="Leebens-Mack J."/>
            <person name="Grimwood J."/>
            <person name="Schmutz J."/>
            <person name="Soltis P."/>
            <person name="Soltis D."/>
            <person name="Chen Z.-H."/>
        </authorList>
    </citation>
    <scope>NUCLEOTIDE SEQUENCE</scope>
    <source>
        <strain evidence="7">Whitten #5841</strain>
        <tissue evidence="7">Leaf</tissue>
    </source>
</reference>
<dbReference type="InterPro" id="IPR045185">
    <property type="entry name" value="PUB22/23/24-like"/>
</dbReference>
<dbReference type="InterPro" id="IPR013083">
    <property type="entry name" value="Znf_RING/FYVE/PHD"/>
</dbReference>
<dbReference type="Gene3D" id="3.30.40.10">
    <property type="entry name" value="Zinc/RING finger domain, C3HC4 (zinc finger)"/>
    <property type="match status" value="1"/>
</dbReference>
<dbReference type="InterPro" id="IPR011989">
    <property type="entry name" value="ARM-like"/>
</dbReference>
<dbReference type="PROSITE" id="PS51698">
    <property type="entry name" value="U_BOX"/>
    <property type="match status" value="1"/>
</dbReference>